<evidence type="ECO:0000256" key="1">
    <source>
        <dbReference type="SAM" id="MobiDB-lite"/>
    </source>
</evidence>
<keyword evidence="3" id="KW-1185">Reference proteome</keyword>
<comment type="caution">
    <text evidence="2">The sequence shown here is derived from an EMBL/GenBank/DDBJ whole genome shotgun (WGS) entry which is preliminary data.</text>
</comment>
<reference evidence="2" key="1">
    <citation type="submission" date="2017-08" db="EMBL/GenBank/DDBJ databases">
        <authorList>
            <person name="Polle J.E."/>
            <person name="Barry K."/>
            <person name="Cushman J."/>
            <person name="Schmutz J."/>
            <person name="Tran D."/>
            <person name="Hathwaick L.T."/>
            <person name="Yim W.C."/>
            <person name="Jenkins J."/>
            <person name="Mckie-Krisberg Z.M."/>
            <person name="Prochnik S."/>
            <person name="Lindquist E."/>
            <person name="Dockter R.B."/>
            <person name="Adam C."/>
            <person name="Molina H."/>
            <person name="Bunkerborg J."/>
            <person name="Jin E."/>
            <person name="Buchheim M."/>
            <person name="Magnuson J."/>
        </authorList>
    </citation>
    <scope>NUCLEOTIDE SEQUENCE</scope>
    <source>
        <strain evidence="2">CCAP 19/18</strain>
    </source>
</reference>
<dbReference type="Proteomes" id="UP000815325">
    <property type="component" value="Unassembled WGS sequence"/>
</dbReference>
<feature type="compositionally biased region" description="Low complexity" evidence="1">
    <location>
        <begin position="18"/>
        <end position="40"/>
    </location>
</feature>
<feature type="compositionally biased region" description="Basic and acidic residues" evidence="1">
    <location>
        <begin position="1"/>
        <end position="17"/>
    </location>
</feature>
<gene>
    <name evidence="2" type="ORF">DUNSADRAFT_925</name>
</gene>
<accession>A0ABQ7H8R6</accession>
<feature type="compositionally biased region" description="Basic and acidic residues" evidence="1">
    <location>
        <begin position="59"/>
        <end position="68"/>
    </location>
</feature>
<evidence type="ECO:0000313" key="2">
    <source>
        <dbReference type="EMBL" id="KAF5843249.1"/>
    </source>
</evidence>
<evidence type="ECO:0000313" key="3">
    <source>
        <dbReference type="Proteomes" id="UP000815325"/>
    </source>
</evidence>
<sequence length="68" mass="6830">MQAKEDLSAQARARDRAAAVPASASRADGGASASTSVTGGQPSLPSKLAWSGPLPSAVQKREIIGQDP</sequence>
<name>A0ABQ7H8R6_DUNSA</name>
<protein>
    <recommendedName>
        <fullName evidence="4">Encoded protein</fullName>
    </recommendedName>
</protein>
<evidence type="ECO:0008006" key="4">
    <source>
        <dbReference type="Google" id="ProtNLM"/>
    </source>
</evidence>
<feature type="region of interest" description="Disordered" evidence="1">
    <location>
        <begin position="1"/>
        <end position="68"/>
    </location>
</feature>
<organism evidence="2 3">
    <name type="scientific">Dunaliella salina</name>
    <name type="common">Green alga</name>
    <name type="synonym">Protococcus salinus</name>
    <dbReference type="NCBI Taxonomy" id="3046"/>
    <lineage>
        <taxon>Eukaryota</taxon>
        <taxon>Viridiplantae</taxon>
        <taxon>Chlorophyta</taxon>
        <taxon>core chlorophytes</taxon>
        <taxon>Chlorophyceae</taxon>
        <taxon>CS clade</taxon>
        <taxon>Chlamydomonadales</taxon>
        <taxon>Dunaliellaceae</taxon>
        <taxon>Dunaliella</taxon>
    </lineage>
</organism>
<proteinExistence type="predicted"/>
<dbReference type="EMBL" id="MU069446">
    <property type="protein sequence ID" value="KAF5843249.1"/>
    <property type="molecule type" value="Genomic_DNA"/>
</dbReference>